<evidence type="ECO:0000256" key="3">
    <source>
        <dbReference type="ARBA" id="ARBA00022475"/>
    </source>
</evidence>
<accession>A0ABT9NWD4</accession>
<keyword evidence="10" id="KW-1185">Reference proteome</keyword>
<sequence>MHRLKQILRPDHPTVRALTLATMASATANGVFYTVSALFFTRVAGLPATTVGLGLTIAGAAGVAASFAAGRLCDRFGADRVLLIVTATQAVALLLYTSARDVLTFTVIACVAVGSRAMQGTARQTVLAVAFPGPDRVPVRARMRVVTNVFIGLGSLLGGAALLADTHAAYTTALVVVAVLSGFSCLPLRALKLPAPEPVSRSGLDGSPLADRRYLAVTALNSLMSMHFGLANVGIPLWVVFHTDAPAVTVSGLLLLNTTLVALLQVRLARGTDDVGAASGAVALGGLLLALACALYAGAASAGVLGAVVLLVLAGVVHALAEMRGEAGAWGLAFELADPRRPGAYQGVSQTGYALGGMLAPLVVTTTAIDHGTAGWAVLAGVFVTVGLLTRLIVRTTTSAPRRPVPPPVSQPS</sequence>
<feature type="transmembrane region" description="Helical" evidence="7">
    <location>
        <begin position="375"/>
        <end position="394"/>
    </location>
</feature>
<name>A0ABT9NWD4_9ACTN</name>
<dbReference type="InterPro" id="IPR036259">
    <property type="entry name" value="MFS_trans_sf"/>
</dbReference>
<feature type="transmembrane region" description="Helical" evidence="7">
    <location>
        <begin position="351"/>
        <end position="369"/>
    </location>
</feature>
<comment type="subcellular location">
    <subcellularLocation>
        <location evidence="1">Cell membrane</location>
        <topology evidence="1">Multi-pass membrane protein</topology>
    </subcellularLocation>
</comment>
<dbReference type="EMBL" id="JAUSQZ010000001">
    <property type="protein sequence ID" value="MDP9824582.1"/>
    <property type="molecule type" value="Genomic_DNA"/>
</dbReference>
<dbReference type="Gene3D" id="1.20.1250.20">
    <property type="entry name" value="MFS general substrate transporter like domains"/>
    <property type="match status" value="1"/>
</dbReference>
<comment type="caution">
    <text evidence="9">The sequence shown here is derived from an EMBL/GenBank/DDBJ whole genome shotgun (WGS) entry which is preliminary data.</text>
</comment>
<dbReference type="PROSITE" id="PS50850">
    <property type="entry name" value="MFS"/>
    <property type="match status" value="1"/>
</dbReference>
<evidence type="ECO:0000313" key="9">
    <source>
        <dbReference type="EMBL" id="MDP9824582.1"/>
    </source>
</evidence>
<keyword evidence="3" id="KW-1003">Cell membrane</keyword>
<keyword evidence="2" id="KW-0813">Transport</keyword>
<feature type="transmembrane region" description="Helical" evidence="7">
    <location>
        <begin position="245"/>
        <end position="264"/>
    </location>
</feature>
<feature type="transmembrane region" description="Helical" evidence="7">
    <location>
        <begin position="145"/>
        <end position="164"/>
    </location>
</feature>
<feature type="transmembrane region" description="Helical" evidence="7">
    <location>
        <begin position="170"/>
        <end position="191"/>
    </location>
</feature>
<dbReference type="Pfam" id="PF07690">
    <property type="entry name" value="MFS_1"/>
    <property type="match status" value="1"/>
</dbReference>
<evidence type="ECO:0000256" key="4">
    <source>
        <dbReference type="ARBA" id="ARBA00022692"/>
    </source>
</evidence>
<dbReference type="RefSeq" id="WP_307237416.1">
    <property type="nucleotide sequence ID" value="NZ_JAUSQZ010000001.1"/>
</dbReference>
<dbReference type="InterPro" id="IPR011701">
    <property type="entry name" value="MFS"/>
</dbReference>
<proteinExistence type="predicted"/>
<protein>
    <submittedName>
        <fullName evidence="9">MFS family permease</fullName>
    </submittedName>
</protein>
<feature type="transmembrane region" description="Helical" evidence="7">
    <location>
        <begin position="214"/>
        <end position="239"/>
    </location>
</feature>
<evidence type="ECO:0000256" key="7">
    <source>
        <dbReference type="SAM" id="Phobius"/>
    </source>
</evidence>
<dbReference type="InterPro" id="IPR050171">
    <property type="entry name" value="MFS_Transporters"/>
</dbReference>
<feature type="transmembrane region" description="Helical" evidence="7">
    <location>
        <begin position="20"/>
        <end position="40"/>
    </location>
</feature>
<organism evidence="9 10">
    <name type="scientific">Kineosporia succinea</name>
    <dbReference type="NCBI Taxonomy" id="84632"/>
    <lineage>
        <taxon>Bacteria</taxon>
        <taxon>Bacillati</taxon>
        <taxon>Actinomycetota</taxon>
        <taxon>Actinomycetes</taxon>
        <taxon>Kineosporiales</taxon>
        <taxon>Kineosporiaceae</taxon>
        <taxon>Kineosporia</taxon>
    </lineage>
</organism>
<evidence type="ECO:0000256" key="6">
    <source>
        <dbReference type="ARBA" id="ARBA00023136"/>
    </source>
</evidence>
<evidence type="ECO:0000256" key="2">
    <source>
        <dbReference type="ARBA" id="ARBA00022448"/>
    </source>
</evidence>
<keyword evidence="5 7" id="KW-1133">Transmembrane helix</keyword>
<evidence type="ECO:0000256" key="1">
    <source>
        <dbReference type="ARBA" id="ARBA00004651"/>
    </source>
</evidence>
<evidence type="ECO:0000259" key="8">
    <source>
        <dbReference type="PROSITE" id="PS50850"/>
    </source>
</evidence>
<dbReference type="SUPFAM" id="SSF103473">
    <property type="entry name" value="MFS general substrate transporter"/>
    <property type="match status" value="2"/>
</dbReference>
<feature type="domain" description="Major facilitator superfamily (MFS) profile" evidence="8">
    <location>
        <begin position="170"/>
        <end position="413"/>
    </location>
</feature>
<reference evidence="9 10" key="1">
    <citation type="submission" date="2023-07" db="EMBL/GenBank/DDBJ databases">
        <title>Sequencing the genomes of 1000 actinobacteria strains.</title>
        <authorList>
            <person name="Klenk H.-P."/>
        </authorList>
    </citation>
    <scope>NUCLEOTIDE SEQUENCE [LARGE SCALE GENOMIC DNA]</scope>
    <source>
        <strain evidence="9 10">DSM 44388</strain>
    </source>
</reference>
<evidence type="ECO:0000313" key="10">
    <source>
        <dbReference type="Proteomes" id="UP001235712"/>
    </source>
</evidence>
<dbReference type="Proteomes" id="UP001235712">
    <property type="component" value="Unassembled WGS sequence"/>
</dbReference>
<feature type="transmembrane region" description="Helical" evidence="7">
    <location>
        <begin position="276"/>
        <end position="297"/>
    </location>
</feature>
<keyword evidence="6 7" id="KW-0472">Membrane</keyword>
<gene>
    <name evidence="9" type="ORF">J2S57_000331</name>
</gene>
<keyword evidence="4 7" id="KW-0812">Transmembrane</keyword>
<feature type="transmembrane region" description="Helical" evidence="7">
    <location>
        <begin position="46"/>
        <end position="69"/>
    </location>
</feature>
<dbReference type="PANTHER" id="PTHR23517">
    <property type="entry name" value="RESISTANCE PROTEIN MDTM, PUTATIVE-RELATED-RELATED"/>
    <property type="match status" value="1"/>
</dbReference>
<dbReference type="InterPro" id="IPR020846">
    <property type="entry name" value="MFS_dom"/>
</dbReference>
<evidence type="ECO:0000256" key="5">
    <source>
        <dbReference type="ARBA" id="ARBA00022989"/>
    </source>
</evidence>
<feature type="transmembrane region" description="Helical" evidence="7">
    <location>
        <begin position="303"/>
        <end position="321"/>
    </location>
</feature>